<dbReference type="Pfam" id="PF14470">
    <property type="entry name" value="bPH_3"/>
    <property type="match status" value="1"/>
</dbReference>
<accession>A0ABX8FBF0</accession>
<keyword evidence="1" id="KW-0472">Membrane</keyword>
<evidence type="ECO:0000256" key="1">
    <source>
        <dbReference type="SAM" id="Phobius"/>
    </source>
</evidence>
<reference evidence="3 4" key="1">
    <citation type="submission" date="2021-03" db="EMBL/GenBank/DDBJ databases">
        <title>The first data on the complete genome of the tetrodotoxin-producing bacterium.</title>
        <authorList>
            <person name="Melnikova D.I."/>
            <person name="Nijland R."/>
            <person name="Magarlamov T.Y."/>
        </authorList>
    </citation>
    <scope>NUCLEOTIDE SEQUENCE [LARGE SCALE GENOMIC DNA]</scope>
    <source>
        <strain evidence="3 4">1839</strain>
    </source>
</reference>
<keyword evidence="1" id="KW-1133">Transmembrane helix</keyword>
<feature type="transmembrane region" description="Helical" evidence="1">
    <location>
        <begin position="202"/>
        <end position="223"/>
    </location>
</feature>
<dbReference type="InterPro" id="IPR039519">
    <property type="entry name" value="YokE-like_PH"/>
</dbReference>
<feature type="domain" description="YokE-like PH" evidence="2">
    <location>
        <begin position="35"/>
        <end position="125"/>
    </location>
</feature>
<dbReference type="RefSeq" id="WP_214476688.1">
    <property type="nucleotide sequence ID" value="NZ_CP071709.1"/>
</dbReference>
<dbReference type="Proteomes" id="UP000679247">
    <property type="component" value="Chromosome"/>
</dbReference>
<name>A0ABX8FBF0_9BACI</name>
<feature type="transmembrane region" description="Helical" evidence="1">
    <location>
        <begin position="229"/>
        <end position="247"/>
    </location>
</feature>
<keyword evidence="1" id="KW-0812">Transmembrane</keyword>
<evidence type="ECO:0000313" key="4">
    <source>
        <dbReference type="Proteomes" id="UP000679247"/>
    </source>
</evidence>
<protein>
    <submittedName>
        <fullName evidence="3">PH domain-containing protein</fullName>
    </submittedName>
</protein>
<sequence length="480" mass="57492">MPSMEEVQRQLQELHVSDHRRKLMRKEIEELPNILKDNEKILRLMGGTYQTFTGMFIATNSRFLFIDKGYKGKLTLYEFKYDELLDMKYNLGWVYGKIDMLYLGKWIKLEMLEKEETESFFHFINDQRGSFSSSIDDSTVAEIKIEKEMNPQSHRKSGLFYEVSDLQIEERPEVKEKVSRWLGFKPLDPSQEQYIKKLKKRYFWRVFLAALILAVIVISLIVQSSLIEVWKFAVFLSVLWIGGAWVLQKELNEDINKKKSTSSLVIYKYCIRYWNSFFEYLIPNSGYRIKPNVTGMFLKYGFENRRNIKITRFFHFPKLQKDRIYYISYKMKKHTETTKRMGLYFELTLPKETRQSLKSFLLVPKGNKLKSEKYTLQQSLVAHNLYTEKAIPQEQLDEIISFLQPLINRDIGVAVKFHHHLEIYLAYFLETKEQLKSEEQIQQIIDGIHLWYAFYERSIIWRYGQFPAEWKEGEEQALEY</sequence>
<keyword evidence="4" id="KW-1185">Reference proteome</keyword>
<evidence type="ECO:0000313" key="3">
    <source>
        <dbReference type="EMBL" id="QVY61519.1"/>
    </source>
</evidence>
<organism evidence="3 4">
    <name type="scientific">Cytobacillus gottheilii</name>
    <dbReference type="NCBI Taxonomy" id="859144"/>
    <lineage>
        <taxon>Bacteria</taxon>
        <taxon>Bacillati</taxon>
        <taxon>Bacillota</taxon>
        <taxon>Bacilli</taxon>
        <taxon>Bacillales</taxon>
        <taxon>Bacillaceae</taxon>
        <taxon>Cytobacillus</taxon>
    </lineage>
</organism>
<dbReference type="EMBL" id="CP071709">
    <property type="protein sequence ID" value="QVY61519.1"/>
    <property type="molecule type" value="Genomic_DNA"/>
</dbReference>
<proteinExistence type="predicted"/>
<evidence type="ECO:0000259" key="2">
    <source>
        <dbReference type="Pfam" id="PF14470"/>
    </source>
</evidence>
<gene>
    <name evidence="3" type="ORF">J1899_21730</name>
</gene>